<organism evidence="1 2">
    <name type="scientific">Thalassiosira oceanica</name>
    <name type="common">Marine diatom</name>
    <dbReference type="NCBI Taxonomy" id="159749"/>
    <lineage>
        <taxon>Eukaryota</taxon>
        <taxon>Sar</taxon>
        <taxon>Stramenopiles</taxon>
        <taxon>Ochrophyta</taxon>
        <taxon>Bacillariophyta</taxon>
        <taxon>Coscinodiscophyceae</taxon>
        <taxon>Thalassiosirophycidae</taxon>
        <taxon>Thalassiosirales</taxon>
        <taxon>Thalassiosiraceae</taxon>
        <taxon>Thalassiosira</taxon>
    </lineage>
</organism>
<name>A0ACA6S2L2_THAOC</name>
<reference evidence="1 2" key="1">
    <citation type="journal article" date="2010" name="BMC Genomics">
        <title>Recent transfer of an iron-regulated gene from the plastid to the nuclear genome in an oceanic diatom adapted to chronic iron limitation.</title>
        <authorList>
            <person name="Lommer M."/>
            <person name="Roy A.S."/>
            <person name="Schilhabel M."/>
            <person name="Schreiber S."/>
            <person name="Rosenstiel P."/>
            <person name="Laroche J."/>
        </authorList>
    </citation>
    <scope>NUCLEOTIDE SEQUENCE [LARGE SCALE GENOMIC DNA]</scope>
    <source>
        <strain evidence="2">CCMP1005</strain>
    </source>
</reference>
<dbReference type="EMBL" id="GU323224">
    <property type="protein sequence ID" value="ADB27619.1"/>
    <property type="molecule type" value="Genomic_DNA"/>
</dbReference>
<keyword evidence="1" id="KW-0934">Plastid</keyword>
<accession>A0ACA6S2L2</accession>
<evidence type="ECO:0000313" key="1">
    <source>
        <dbReference type="EMBL" id="ADB27619.1"/>
    </source>
</evidence>
<proteinExistence type="predicted"/>
<dbReference type="Proteomes" id="UP000266841">
    <property type="component" value="Chloroplast Pltd"/>
</dbReference>
<protein>
    <submittedName>
        <fullName evidence="1">Uncharacterized protein</fullName>
    </submittedName>
</protein>
<keyword evidence="2" id="KW-1185">Reference proteome</keyword>
<evidence type="ECO:0000313" key="2">
    <source>
        <dbReference type="Proteomes" id="UP000266841"/>
    </source>
</evidence>
<keyword evidence="1" id="KW-0150">Chloroplast</keyword>
<geneLocation type="chloroplast" evidence="1"/>
<sequence>MINYYDLSTEKNTNKISVSLVFKRVLKCTLIIMPTLLFSSVASAKDVVKIVKTSKKLSKSEKALLIVIKTSGLYIGGKACTEEAKKATELTQQGPIFPLTATTCVLCGAFIATHVLEDQMADVKIDDAIPQWKTAISCSI</sequence>
<gene>
    <name evidence="1" type="primary">orf127</name>
</gene>